<evidence type="ECO:0000313" key="1">
    <source>
        <dbReference type="EMBL" id="RNA44545.1"/>
    </source>
</evidence>
<protein>
    <submittedName>
        <fullName evidence="1">Uncharacterized protein</fullName>
    </submittedName>
</protein>
<dbReference type="EMBL" id="REGN01000089">
    <property type="protein sequence ID" value="RNA44545.1"/>
    <property type="molecule type" value="Genomic_DNA"/>
</dbReference>
<keyword evidence="2" id="KW-1185">Reference proteome</keyword>
<sequence>MLKKFYVPDRDADSFLSDITLNSVKTCKLHYDTFVADNDDMILNDGRGGKHELTMPTIIEDIAGNLNERD</sequence>
<name>A0A3M7T996_BRAPC</name>
<accession>A0A3M7T996</accession>
<proteinExistence type="predicted"/>
<reference evidence="1 2" key="1">
    <citation type="journal article" date="2018" name="Sci. Rep.">
        <title>Genomic signatures of local adaptation to the degree of environmental predictability in rotifers.</title>
        <authorList>
            <person name="Franch-Gras L."/>
            <person name="Hahn C."/>
            <person name="Garcia-Roger E.M."/>
            <person name="Carmona M.J."/>
            <person name="Serra M."/>
            <person name="Gomez A."/>
        </authorList>
    </citation>
    <scope>NUCLEOTIDE SEQUENCE [LARGE SCALE GENOMIC DNA]</scope>
    <source>
        <strain evidence="1">HYR1</strain>
    </source>
</reference>
<evidence type="ECO:0000313" key="2">
    <source>
        <dbReference type="Proteomes" id="UP000276133"/>
    </source>
</evidence>
<dbReference type="AlphaFoldDB" id="A0A3M7T996"/>
<dbReference type="Proteomes" id="UP000276133">
    <property type="component" value="Unassembled WGS sequence"/>
</dbReference>
<gene>
    <name evidence="1" type="ORF">BpHYR1_042724</name>
</gene>
<organism evidence="1 2">
    <name type="scientific">Brachionus plicatilis</name>
    <name type="common">Marine rotifer</name>
    <name type="synonym">Brachionus muelleri</name>
    <dbReference type="NCBI Taxonomy" id="10195"/>
    <lineage>
        <taxon>Eukaryota</taxon>
        <taxon>Metazoa</taxon>
        <taxon>Spiralia</taxon>
        <taxon>Gnathifera</taxon>
        <taxon>Rotifera</taxon>
        <taxon>Eurotatoria</taxon>
        <taxon>Monogononta</taxon>
        <taxon>Pseudotrocha</taxon>
        <taxon>Ploima</taxon>
        <taxon>Brachionidae</taxon>
        <taxon>Brachionus</taxon>
    </lineage>
</organism>
<comment type="caution">
    <text evidence="1">The sequence shown here is derived from an EMBL/GenBank/DDBJ whole genome shotgun (WGS) entry which is preliminary data.</text>
</comment>